<dbReference type="EMBL" id="CAJMWS010000327">
    <property type="protein sequence ID" value="CAE6430055.1"/>
    <property type="molecule type" value="Genomic_DNA"/>
</dbReference>
<sequence>MNIWLLFSPPPRRDHLDSATKFGVKSWFYLLKESSLDYAPEYGVGHGGDFPFKFVMETLNTEHPNALPAAVELMEIIGYYWINFACNLDPNNRKAKRD</sequence>
<organism evidence="1 2">
    <name type="scientific">Rhizoctonia solani</name>
    <dbReference type="NCBI Taxonomy" id="456999"/>
    <lineage>
        <taxon>Eukaryota</taxon>
        <taxon>Fungi</taxon>
        <taxon>Dikarya</taxon>
        <taxon>Basidiomycota</taxon>
        <taxon>Agaricomycotina</taxon>
        <taxon>Agaricomycetes</taxon>
        <taxon>Cantharellales</taxon>
        <taxon>Ceratobasidiaceae</taxon>
        <taxon>Rhizoctonia</taxon>
    </lineage>
</organism>
<evidence type="ECO:0000313" key="1">
    <source>
        <dbReference type="EMBL" id="CAE6430055.1"/>
    </source>
</evidence>
<dbReference type="InterPro" id="IPR029058">
    <property type="entry name" value="AB_hydrolase_fold"/>
</dbReference>
<accession>A0A8H2XPA0</accession>
<dbReference type="SUPFAM" id="SSF53474">
    <property type="entry name" value="alpha/beta-Hydrolases"/>
    <property type="match status" value="1"/>
</dbReference>
<protein>
    <recommendedName>
        <fullName evidence="3">Carboxylesterase type B domain-containing protein</fullName>
    </recommendedName>
</protein>
<gene>
    <name evidence="1" type="ORF">RDB_LOCUS107369</name>
</gene>
<comment type="caution">
    <text evidence="1">The sequence shown here is derived from an EMBL/GenBank/DDBJ whole genome shotgun (WGS) entry which is preliminary data.</text>
</comment>
<dbReference type="Proteomes" id="UP000663846">
    <property type="component" value="Unassembled WGS sequence"/>
</dbReference>
<name>A0A8H2XPA0_9AGAM</name>
<proteinExistence type="predicted"/>
<evidence type="ECO:0008006" key="3">
    <source>
        <dbReference type="Google" id="ProtNLM"/>
    </source>
</evidence>
<reference evidence="1" key="1">
    <citation type="submission" date="2021-01" db="EMBL/GenBank/DDBJ databases">
        <authorList>
            <person name="Kaushik A."/>
        </authorList>
    </citation>
    <scope>NUCLEOTIDE SEQUENCE</scope>
    <source>
        <strain evidence="1">AG1-1C</strain>
    </source>
</reference>
<dbReference type="AlphaFoldDB" id="A0A8H2XPA0"/>
<evidence type="ECO:0000313" key="2">
    <source>
        <dbReference type="Proteomes" id="UP000663846"/>
    </source>
</evidence>
<dbReference type="Gene3D" id="3.40.50.1820">
    <property type="entry name" value="alpha/beta hydrolase"/>
    <property type="match status" value="1"/>
</dbReference>